<evidence type="ECO:0000259" key="6">
    <source>
        <dbReference type="PROSITE" id="PS50850"/>
    </source>
</evidence>
<feature type="transmembrane region" description="Helical" evidence="5">
    <location>
        <begin position="215"/>
        <end position="237"/>
    </location>
</feature>
<keyword evidence="4 5" id="KW-0472">Membrane</keyword>
<feature type="domain" description="Major facilitator superfamily (MFS) profile" evidence="6">
    <location>
        <begin position="1"/>
        <end position="452"/>
    </location>
</feature>
<comment type="caution">
    <text evidence="7">The sequence shown here is derived from an EMBL/GenBank/DDBJ whole genome shotgun (WGS) entry which is preliminary data.</text>
</comment>
<dbReference type="Pfam" id="PF07690">
    <property type="entry name" value="MFS_1"/>
    <property type="match status" value="2"/>
</dbReference>
<feature type="transmembrane region" description="Helical" evidence="5">
    <location>
        <begin position="392"/>
        <end position="413"/>
    </location>
</feature>
<feature type="transmembrane region" description="Helical" evidence="5">
    <location>
        <begin position="124"/>
        <end position="142"/>
    </location>
</feature>
<gene>
    <name evidence="7" type="ORF">GCM10023191_020630</name>
</gene>
<dbReference type="Proteomes" id="UP001500503">
    <property type="component" value="Unassembled WGS sequence"/>
</dbReference>
<evidence type="ECO:0000256" key="2">
    <source>
        <dbReference type="ARBA" id="ARBA00022692"/>
    </source>
</evidence>
<dbReference type="PANTHER" id="PTHR42718:SF39">
    <property type="entry name" value="ACTINORHODIN TRANSPORTER-RELATED"/>
    <property type="match status" value="1"/>
</dbReference>
<evidence type="ECO:0000256" key="1">
    <source>
        <dbReference type="ARBA" id="ARBA00004651"/>
    </source>
</evidence>
<evidence type="ECO:0000313" key="7">
    <source>
        <dbReference type="EMBL" id="GAA4489584.1"/>
    </source>
</evidence>
<dbReference type="InterPro" id="IPR020846">
    <property type="entry name" value="MFS_dom"/>
</dbReference>
<proteinExistence type="predicted"/>
<feature type="transmembrane region" description="Helical" evidence="5">
    <location>
        <begin position="66"/>
        <end position="85"/>
    </location>
</feature>
<feature type="transmembrane region" description="Helical" evidence="5">
    <location>
        <begin position="154"/>
        <end position="177"/>
    </location>
</feature>
<sequence>MWSLLLATFMGMLDLFIVNVAAPAVQGDLHASFGDIQFVIAGYTLAYAMGLVTSGRLGDAYGRRRVFVIGVVVFGAASVACAAAPGAGALVAARVVQGLGAALMLPQVLALIQVMFTGTERARAIGLYGAVLPVGAIAGQIAGGSLVRLDLFGLGWRMIFVVNVPLCVLAAIGALLTVTKVDGSGRSTFDVPAVGMLSLALLLLLYPLIVGPERGWSSTATIELVASAVLFAAFGLWERRVDARGAAALLPLRLFGERGFARGLPTALFFYSGNSGLVLILSYFLQKGVHLAPLSSGLVFVPMGIASAVAALAARRLVERYGHRITVSGTGFMLVGLLLTWAAIGAAHGGAQALALLPGLVVASFGQGLIAPALIGLVLAEVVPEDSGAASGGLLTATQVANALGVAVIGSAFTVLVGDHGYRTAFGTCLFVLGALALATFVFLMLLRPRPAGAVTGQAPTRT</sequence>
<feature type="transmembrane region" description="Helical" evidence="5">
    <location>
        <begin position="425"/>
        <end position="447"/>
    </location>
</feature>
<feature type="transmembrane region" description="Helical" evidence="5">
    <location>
        <begin position="268"/>
        <end position="285"/>
    </location>
</feature>
<feature type="transmembrane region" description="Helical" evidence="5">
    <location>
        <begin position="36"/>
        <end position="54"/>
    </location>
</feature>
<name>A0ABP8PPU6_9ACTN</name>
<keyword evidence="8" id="KW-1185">Reference proteome</keyword>
<feature type="transmembrane region" description="Helical" evidence="5">
    <location>
        <begin position="325"/>
        <end position="344"/>
    </location>
</feature>
<keyword evidence="2 5" id="KW-0812">Transmembrane</keyword>
<dbReference type="SUPFAM" id="SSF103473">
    <property type="entry name" value="MFS general substrate transporter"/>
    <property type="match status" value="1"/>
</dbReference>
<dbReference type="Gene3D" id="1.20.1720.10">
    <property type="entry name" value="Multidrug resistance protein D"/>
    <property type="match status" value="1"/>
</dbReference>
<feature type="transmembrane region" description="Helical" evidence="5">
    <location>
        <begin position="356"/>
        <end position="380"/>
    </location>
</feature>
<dbReference type="InterPro" id="IPR036259">
    <property type="entry name" value="MFS_trans_sf"/>
</dbReference>
<dbReference type="PRINTS" id="PR01036">
    <property type="entry name" value="TCRTETB"/>
</dbReference>
<evidence type="ECO:0000256" key="5">
    <source>
        <dbReference type="SAM" id="Phobius"/>
    </source>
</evidence>
<comment type="subcellular location">
    <subcellularLocation>
        <location evidence="1">Cell membrane</location>
        <topology evidence="1">Multi-pass membrane protein</topology>
    </subcellularLocation>
</comment>
<accession>A0ABP8PPU6</accession>
<dbReference type="CDD" id="cd17321">
    <property type="entry name" value="MFS_MMR_MDR_like"/>
    <property type="match status" value="1"/>
</dbReference>
<dbReference type="InterPro" id="IPR011701">
    <property type="entry name" value="MFS"/>
</dbReference>
<organism evidence="7 8">
    <name type="scientific">Actinoallomurus oryzae</name>
    <dbReference type="NCBI Taxonomy" id="502180"/>
    <lineage>
        <taxon>Bacteria</taxon>
        <taxon>Bacillati</taxon>
        <taxon>Actinomycetota</taxon>
        <taxon>Actinomycetes</taxon>
        <taxon>Streptosporangiales</taxon>
        <taxon>Thermomonosporaceae</taxon>
        <taxon>Actinoallomurus</taxon>
    </lineage>
</organism>
<dbReference type="PANTHER" id="PTHR42718">
    <property type="entry name" value="MAJOR FACILITATOR SUPERFAMILY MULTIDRUG TRANSPORTER MFSC"/>
    <property type="match status" value="1"/>
</dbReference>
<keyword evidence="3 5" id="KW-1133">Transmembrane helix</keyword>
<protein>
    <submittedName>
        <fullName evidence="7">MFS transporter</fullName>
    </submittedName>
</protein>
<dbReference type="EMBL" id="BAABHF010000015">
    <property type="protein sequence ID" value="GAA4489584.1"/>
    <property type="molecule type" value="Genomic_DNA"/>
</dbReference>
<dbReference type="PROSITE" id="PS50850">
    <property type="entry name" value="MFS"/>
    <property type="match status" value="1"/>
</dbReference>
<feature type="transmembrane region" description="Helical" evidence="5">
    <location>
        <begin position="291"/>
        <end position="313"/>
    </location>
</feature>
<dbReference type="Gene3D" id="1.20.1250.20">
    <property type="entry name" value="MFS general substrate transporter like domains"/>
    <property type="match status" value="1"/>
</dbReference>
<evidence type="ECO:0000313" key="8">
    <source>
        <dbReference type="Proteomes" id="UP001500503"/>
    </source>
</evidence>
<feature type="transmembrane region" description="Helical" evidence="5">
    <location>
        <begin position="189"/>
        <end position="209"/>
    </location>
</feature>
<evidence type="ECO:0000256" key="3">
    <source>
        <dbReference type="ARBA" id="ARBA00022989"/>
    </source>
</evidence>
<evidence type="ECO:0000256" key="4">
    <source>
        <dbReference type="ARBA" id="ARBA00023136"/>
    </source>
</evidence>
<feature type="transmembrane region" description="Helical" evidence="5">
    <location>
        <begin position="91"/>
        <end position="112"/>
    </location>
</feature>
<reference evidence="8" key="1">
    <citation type="journal article" date="2019" name="Int. J. Syst. Evol. Microbiol.">
        <title>The Global Catalogue of Microorganisms (GCM) 10K type strain sequencing project: providing services to taxonomists for standard genome sequencing and annotation.</title>
        <authorList>
            <consortium name="The Broad Institute Genomics Platform"/>
            <consortium name="The Broad Institute Genome Sequencing Center for Infectious Disease"/>
            <person name="Wu L."/>
            <person name="Ma J."/>
        </authorList>
    </citation>
    <scope>NUCLEOTIDE SEQUENCE [LARGE SCALE GENOMIC DNA]</scope>
    <source>
        <strain evidence="8">JCM 17933</strain>
    </source>
</reference>